<organism evidence="5 6">
    <name type="scientific">Patiria miniata</name>
    <name type="common">Bat star</name>
    <name type="synonym">Asterina miniata</name>
    <dbReference type="NCBI Taxonomy" id="46514"/>
    <lineage>
        <taxon>Eukaryota</taxon>
        <taxon>Metazoa</taxon>
        <taxon>Echinodermata</taxon>
        <taxon>Eleutherozoa</taxon>
        <taxon>Asterozoa</taxon>
        <taxon>Asteroidea</taxon>
        <taxon>Valvatacea</taxon>
        <taxon>Valvatida</taxon>
        <taxon>Asterinidae</taxon>
        <taxon>Patiria</taxon>
    </lineage>
</organism>
<accession>A0A914BTX0</accession>
<dbReference type="GO" id="GO:1902387">
    <property type="term" value="F:ceramide 1-phosphate binding"/>
    <property type="evidence" value="ECO:0007669"/>
    <property type="project" value="TreeGrafter"/>
</dbReference>
<feature type="compositionally biased region" description="Basic and acidic residues" evidence="2">
    <location>
        <begin position="1"/>
        <end position="14"/>
    </location>
</feature>
<dbReference type="GeneID" id="119746344"/>
<dbReference type="Gene3D" id="1.10.3520.10">
    <property type="entry name" value="Glycolipid transfer protein"/>
    <property type="match status" value="1"/>
</dbReference>
<feature type="transmembrane region" description="Helical" evidence="3">
    <location>
        <begin position="31"/>
        <end position="48"/>
    </location>
</feature>
<keyword evidence="6" id="KW-1185">Reference proteome</keyword>
<keyword evidence="3" id="KW-0812">Transmembrane</keyword>
<evidence type="ECO:0000313" key="5">
    <source>
        <dbReference type="EnsemblMetazoa" id="XP_038079167.1"/>
    </source>
</evidence>
<name>A0A914BTX0_PATMI</name>
<dbReference type="OrthoDB" id="1854502at2759"/>
<dbReference type="PANTHER" id="PTHR10219">
    <property type="entry name" value="GLYCOLIPID TRANSFER PROTEIN-RELATED"/>
    <property type="match status" value="1"/>
</dbReference>
<feature type="compositionally biased region" description="Polar residues" evidence="2">
    <location>
        <begin position="15"/>
        <end position="24"/>
    </location>
</feature>
<dbReference type="GO" id="GO:1902388">
    <property type="term" value="F:ceramide 1-phosphate transfer activity"/>
    <property type="evidence" value="ECO:0007669"/>
    <property type="project" value="TreeGrafter"/>
</dbReference>
<evidence type="ECO:0000256" key="3">
    <source>
        <dbReference type="SAM" id="Phobius"/>
    </source>
</evidence>
<evidence type="ECO:0000256" key="2">
    <source>
        <dbReference type="SAM" id="MobiDB-lite"/>
    </source>
</evidence>
<sequence>MGAVTDEKYSHGSGKDNNNYSAPGSSNCSRVLIRGVLVLILGGLFLSYTTRMFAGSSAVTKNEQAQFWRVDSLTQTEIVVNTHRRTQPEATGLNRNKTVPLSQSDSVETDKQNVTQGTGPASDDIIRPITMDKHNDSSISSSGRGNDAIQTIFSTLKLSYTDIKLEEDNGIPTVQFLDVSEALKPLLDAVGSSVSLIEGDIGGNAQKLRKCYDETPTQCQTIQDMLTYDIKMGRADEDERSVVSLTWFKRAFEFIKKLMVYIANGAEPYDAAKAAYEEVLSKHHGFVVRFSFKGAMNLLPSRDNFLKKLVVNEADLAKPSWKAEVTADMKQYFLGMENILSILREFFKEHKLEN</sequence>
<feature type="compositionally biased region" description="Polar residues" evidence="2">
    <location>
        <begin position="93"/>
        <end position="119"/>
    </location>
</feature>
<dbReference type="EnsemblMetazoa" id="XM_038223239.1">
    <property type="protein sequence ID" value="XP_038079167.1"/>
    <property type="gene ID" value="LOC119746344"/>
</dbReference>
<dbReference type="OMA" id="FNAGHQG"/>
<feature type="region of interest" description="Disordered" evidence="2">
    <location>
        <begin position="1"/>
        <end position="24"/>
    </location>
</feature>
<keyword evidence="1" id="KW-0813">Transport</keyword>
<feature type="region of interest" description="Disordered" evidence="2">
    <location>
        <begin position="86"/>
        <end position="127"/>
    </location>
</feature>
<dbReference type="GO" id="GO:0005829">
    <property type="term" value="C:cytosol"/>
    <property type="evidence" value="ECO:0007669"/>
    <property type="project" value="TreeGrafter"/>
</dbReference>
<dbReference type="PANTHER" id="PTHR10219:SF25">
    <property type="entry name" value="PLECKSTRIN HOMOLOGY DOMAIN-CONTAINING FAMILY A MEMBER 8"/>
    <property type="match status" value="1"/>
</dbReference>
<evidence type="ECO:0000259" key="4">
    <source>
        <dbReference type="Pfam" id="PF08718"/>
    </source>
</evidence>
<feature type="domain" description="Glycolipid transfer protein" evidence="4">
    <location>
        <begin position="171"/>
        <end position="309"/>
    </location>
</feature>
<evidence type="ECO:0000313" key="6">
    <source>
        <dbReference type="Proteomes" id="UP000887568"/>
    </source>
</evidence>
<reference evidence="5" key="1">
    <citation type="submission" date="2022-11" db="UniProtKB">
        <authorList>
            <consortium name="EnsemblMetazoa"/>
        </authorList>
    </citation>
    <scope>IDENTIFICATION</scope>
</reference>
<keyword evidence="3" id="KW-1133">Transmembrane helix</keyword>
<dbReference type="Pfam" id="PF08718">
    <property type="entry name" value="GLTP"/>
    <property type="match status" value="1"/>
</dbReference>
<dbReference type="GO" id="GO:0016020">
    <property type="term" value="C:membrane"/>
    <property type="evidence" value="ECO:0007669"/>
    <property type="project" value="TreeGrafter"/>
</dbReference>
<evidence type="ECO:0000256" key="1">
    <source>
        <dbReference type="ARBA" id="ARBA00022448"/>
    </source>
</evidence>
<protein>
    <recommendedName>
        <fullName evidence="4">Glycolipid transfer protein domain-containing protein</fullName>
    </recommendedName>
</protein>
<dbReference type="InterPro" id="IPR036497">
    <property type="entry name" value="GLTP_sf"/>
</dbReference>
<dbReference type="FunFam" id="1.10.3520.10:FF:000001">
    <property type="entry name" value="Pleckstrin domain-containing family A member 8"/>
    <property type="match status" value="1"/>
</dbReference>
<dbReference type="Proteomes" id="UP000887568">
    <property type="component" value="Unplaced"/>
</dbReference>
<keyword evidence="3" id="KW-0472">Membrane</keyword>
<proteinExistence type="predicted"/>
<dbReference type="RefSeq" id="XP_038079167.1">
    <property type="nucleotide sequence ID" value="XM_038223239.1"/>
</dbReference>
<dbReference type="AlphaFoldDB" id="A0A914BTX0"/>
<dbReference type="SUPFAM" id="SSF110004">
    <property type="entry name" value="Glycolipid transfer protein, GLTP"/>
    <property type="match status" value="1"/>
</dbReference>
<dbReference type="InterPro" id="IPR014830">
    <property type="entry name" value="Glycolipid_transfer_prot_dom"/>
</dbReference>